<dbReference type="InterPro" id="IPR000262">
    <property type="entry name" value="FMN-dep_DH"/>
</dbReference>
<dbReference type="SUPFAM" id="SSF51395">
    <property type="entry name" value="FMN-linked oxidoreductases"/>
    <property type="match status" value="1"/>
</dbReference>
<gene>
    <name evidence="4" type="ORF">A1Q1_07282</name>
</gene>
<dbReference type="RefSeq" id="XP_014182993.1">
    <property type="nucleotide sequence ID" value="XM_014327518.1"/>
</dbReference>
<dbReference type="PANTHER" id="PTHR10578:SF148">
    <property type="entry name" value="L-LACTATE DEHYDROGENASE (CYTOCHROME)"/>
    <property type="match status" value="1"/>
</dbReference>
<dbReference type="AlphaFoldDB" id="J4UIL4"/>
<sequence length="524" mass="56329">MFRPLLRSALGGARRAGAASRSAAKRTIMTEARSGAGNRRAFVGVAGAVFLAGTAAYAFSQRAEADSIPTRVVSLQELSKHASASSLWVAIDGKVYERTPEAPRFFSTTPARTLYKGIHPPGTLEKYAEVAVCIGRLDENAIEAANQQTPEEARMQAARDALFGIDSVSSLNDFEDVIPIHAWAYYSTGADSEGGESPSSSASYEPLCELTPALAENAAAFTRVFFRPRVMRCVGDATPETEILGVKSSIPVYVSPTARNGLGNPEGEVAVTKGVGEAGVFQVLSHYASRSLEEVKAAAKDGQQIGWQVYLKPDRKKSAEEIAEAAKAGAHSIWVTVDTTIREAERRIHADLNPTPHGAPLTRQTGAYKWMTSFSRRSTEPTQLFSRTTVDDSLTSAFLSHIPSHRDPNYHIPEKAKLTGSAQPPLKTLYDVNQHAPHVLGQKGFSVFLDGGVRHGTDVLKALCLGANAVGLGRPFIYAAAGWGSEGVEKACMLLEEEIEIGMKLLGVTRLDQLGPEYLDTSKL</sequence>
<organism evidence="4 5">
    <name type="scientific">Trichosporon asahii var. asahii (strain ATCC 90039 / CBS 2479 / JCM 2466 / KCTC 7840 / NBRC 103889/ NCYC 2677 / UAMH 7654)</name>
    <name type="common">Yeast</name>
    <dbReference type="NCBI Taxonomy" id="1186058"/>
    <lineage>
        <taxon>Eukaryota</taxon>
        <taxon>Fungi</taxon>
        <taxon>Dikarya</taxon>
        <taxon>Basidiomycota</taxon>
        <taxon>Agaricomycotina</taxon>
        <taxon>Tremellomycetes</taxon>
        <taxon>Trichosporonales</taxon>
        <taxon>Trichosporonaceae</taxon>
        <taxon>Trichosporon</taxon>
    </lineage>
</organism>
<keyword evidence="2" id="KW-0560">Oxidoreductase</keyword>
<comment type="caution">
    <text evidence="4">The sequence shown here is derived from an EMBL/GenBank/DDBJ whole genome shotgun (WGS) entry which is preliminary data.</text>
</comment>
<dbReference type="Gene3D" id="3.10.120.10">
    <property type="entry name" value="Cytochrome b5-like heme/steroid binding domain"/>
    <property type="match status" value="1"/>
</dbReference>
<dbReference type="PROSITE" id="PS51349">
    <property type="entry name" value="FMN_HYDROXY_ACID_DH_2"/>
    <property type="match status" value="1"/>
</dbReference>
<feature type="domain" description="FMN hydroxy acid dehydrogenase" evidence="3">
    <location>
        <begin position="177"/>
        <end position="524"/>
    </location>
</feature>
<dbReference type="GO" id="GO:0004460">
    <property type="term" value="F:L-lactate dehydrogenase (cytochrome) activity"/>
    <property type="evidence" value="ECO:0007669"/>
    <property type="project" value="TreeGrafter"/>
</dbReference>
<evidence type="ECO:0000259" key="3">
    <source>
        <dbReference type="PROSITE" id="PS51349"/>
    </source>
</evidence>
<dbReference type="InterPro" id="IPR013785">
    <property type="entry name" value="Aldolase_TIM"/>
</dbReference>
<comment type="cofactor">
    <cofactor evidence="1">
        <name>FMN</name>
        <dbReference type="ChEBI" id="CHEBI:58210"/>
    </cofactor>
</comment>
<dbReference type="VEuPathDB" id="FungiDB:A1Q1_07282"/>
<name>J4UIL4_TRIAS</name>
<dbReference type="Proteomes" id="UP000002748">
    <property type="component" value="Unassembled WGS sequence"/>
</dbReference>
<evidence type="ECO:0000256" key="1">
    <source>
        <dbReference type="ARBA" id="ARBA00001917"/>
    </source>
</evidence>
<dbReference type="Pfam" id="PF01070">
    <property type="entry name" value="FMN_dh"/>
    <property type="match status" value="2"/>
</dbReference>
<reference evidence="4 5" key="1">
    <citation type="journal article" date="2012" name="Eukaryot. Cell">
        <title>Draft genome sequence of CBS 2479, the standard type strain of Trichosporon asahii.</title>
        <authorList>
            <person name="Yang R.Y."/>
            <person name="Li H.T."/>
            <person name="Zhu H."/>
            <person name="Zhou G.P."/>
            <person name="Wang M."/>
            <person name="Wang L."/>
        </authorList>
    </citation>
    <scope>NUCLEOTIDE SEQUENCE [LARGE SCALE GENOMIC DNA]</scope>
    <source>
        <strain evidence="5">ATCC 90039 / CBS 2479 / JCM 2466 / KCTC 7840 / NCYC 2677 / UAMH 7654</strain>
    </source>
</reference>
<proteinExistence type="predicted"/>
<dbReference type="HOGENOM" id="CLU_020639_1_1_1"/>
<protein>
    <recommendedName>
        <fullName evidence="3">FMN hydroxy acid dehydrogenase domain-containing protein</fullName>
    </recommendedName>
</protein>
<dbReference type="OrthoDB" id="1925334at2759"/>
<dbReference type="InterPro" id="IPR036400">
    <property type="entry name" value="Cyt_B5-like_heme/steroid_sf"/>
</dbReference>
<dbReference type="GeneID" id="25990794"/>
<dbReference type="PANTHER" id="PTHR10578">
    <property type="entry name" value="S -2-HYDROXY-ACID OXIDASE-RELATED"/>
    <property type="match status" value="1"/>
</dbReference>
<dbReference type="EMBL" id="ALBS01000054">
    <property type="protein sequence ID" value="EJT51520.1"/>
    <property type="molecule type" value="Genomic_DNA"/>
</dbReference>
<accession>J4UIL4</accession>
<dbReference type="Gene3D" id="3.20.20.70">
    <property type="entry name" value="Aldolase class I"/>
    <property type="match status" value="2"/>
</dbReference>
<dbReference type="SUPFAM" id="SSF55856">
    <property type="entry name" value="Cytochrome b5-like heme/steroid binding domain"/>
    <property type="match status" value="1"/>
</dbReference>
<evidence type="ECO:0000313" key="5">
    <source>
        <dbReference type="Proteomes" id="UP000002748"/>
    </source>
</evidence>
<dbReference type="GO" id="GO:0006089">
    <property type="term" value="P:lactate metabolic process"/>
    <property type="evidence" value="ECO:0007669"/>
    <property type="project" value="TreeGrafter"/>
</dbReference>
<evidence type="ECO:0000313" key="4">
    <source>
        <dbReference type="EMBL" id="EJT51520.1"/>
    </source>
</evidence>
<dbReference type="InterPro" id="IPR037396">
    <property type="entry name" value="FMN_HAD"/>
</dbReference>
<dbReference type="KEGG" id="tasa:A1Q1_07282"/>
<evidence type="ECO:0000256" key="2">
    <source>
        <dbReference type="ARBA" id="ARBA00023002"/>
    </source>
</evidence>